<sequence length="75" mass="8744">MDEKIDKKGPSKIQTSNFFTNKGRHTFLKFFAPFRKRKGEKTYAAANVRIERDVRKETKSQCTLSVPRYFPSVSV</sequence>
<evidence type="ECO:0000313" key="2">
    <source>
        <dbReference type="Proteomes" id="UP000011115"/>
    </source>
</evidence>
<dbReference type="Gramene" id="PGSC0003DMT400007609">
    <property type="protein sequence ID" value="PGSC0003DMT400007609"/>
    <property type="gene ID" value="PGSC0003DMG400002938"/>
</dbReference>
<keyword evidence="2" id="KW-1185">Reference proteome</keyword>
<name>M0ZTA3_SOLTU</name>
<dbReference type="HOGENOM" id="CLU_2675875_0_0_1"/>
<proteinExistence type="predicted"/>
<protein>
    <submittedName>
        <fullName evidence="1">Uncharacterized protein</fullName>
    </submittedName>
</protein>
<reference evidence="1" key="2">
    <citation type="submission" date="2015-06" db="UniProtKB">
        <authorList>
            <consortium name="EnsemblPlants"/>
        </authorList>
    </citation>
    <scope>IDENTIFICATION</scope>
    <source>
        <strain evidence="1">DM1-3 516 R44</strain>
    </source>
</reference>
<reference evidence="2" key="1">
    <citation type="journal article" date="2011" name="Nature">
        <title>Genome sequence and analysis of the tuber crop potato.</title>
        <authorList>
            <consortium name="The Potato Genome Sequencing Consortium"/>
        </authorList>
    </citation>
    <scope>NUCLEOTIDE SEQUENCE [LARGE SCALE GENOMIC DNA]</scope>
    <source>
        <strain evidence="2">cv. DM1-3 516 R44</strain>
    </source>
</reference>
<dbReference type="EnsemblPlants" id="PGSC0003DMT400007609">
    <property type="protein sequence ID" value="PGSC0003DMT400007609"/>
    <property type="gene ID" value="PGSC0003DMG400002938"/>
</dbReference>
<dbReference type="AlphaFoldDB" id="M0ZTA3"/>
<dbReference type="InParanoid" id="M0ZTA3"/>
<evidence type="ECO:0000313" key="1">
    <source>
        <dbReference type="EnsemblPlants" id="PGSC0003DMT400007609"/>
    </source>
</evidence>
<accession>M0ZTA3</accession>
<dbReference type="Proteomes" id="UP000011115">
    <property type="component" value="Unassembled WGS sequence"/>
</dbReference>
<organism evidence="1 2">
    <name type="scientific">Solanum tuberosum</name>
    <name type="common">Potato</name>
    <dbReference type="NCBI Taxonomy" id="4113"/>
    <lineage>
        <taxon>Eukaryota</taxon>
        <taxon>Viridiplantae</taxon>
        <taxon>Streptophyta</taxon>
        <taxon>Embryophyta</taxon>
        <taxon>Tracheophyta</taxon>
        <taxon>Spermatophyta</taxon>
        <taxon>Magnoliopsida</taxon>
        <taxon>eudicotyledons</taxon>
        <taxon>Gunneridae</taxon>
        <taxon>Pentapetalae</taxon>
        <taxon>asterids</taxon>
        <taxon>lamiids</taxon>
        <taxon>Solanales</taxon>
        <taxon>Solanaceae</taxon>
        <taxon>Solanoideae</taxon>
        <taxon>Solaneae</taxon>
        <taxon>Solanum</taxon>
    </lineage>
</organism>
<dbReference type="PaxDb" id="4113-PGSC0003DMT400007609"/>